<protein>
    <recommendedName>
        <fullName evidence="3">CorA-like transporter domain-containing protein</fullName>
    </recommendedName>
</protein>
<dbReference type="OrthoDB" id="5396681at2759"/>
<evidence type="ECO:0000313" key="4">
    <source>
        <dbReference type="EMBL" id="KAF1997328.1"/>
    </source>
</evidence>
<feature type="region of interest" description="Disordered" evidence="1">
    <location>
        <begin position="378"/>
        <end position="406"/>
    </location>
</feature>
<organism evidence="4 5">
    <name type="scientific">Amniculicola lignicola CBS 123094</name>
    <dbReference type="NCBI Taxonomy" id="1392246"/>
    <lineage>
        <taxon>Eukaryota</taxon>
        <taxon>Fungi</taxon>
        <taxon>Dikarya</taxon>
        <taxon>Ascomycota</taxon>
        <taxon>Pezizomycotina</taxon>
        <taxon>Dothideomycetes</taxon>
        <taxon>Pleosporomycetidae</taxon>
        <taxon>Pleosporales</taxon>
        <taxon>Amniculicolaceae</taxon>
        <taxon>Amniculicola</taxon>
    </lineage>
</organism>
<dbReference type="EMBL" id="ML977615">
    <property type="protein sequence ID" value="KAF1997328.1"/>
    <property type="molecule type" value="Genomic_DNA"/>
</dbReference>
<proteinExistence type="predicted"/>
<keyword evidence="2" id="KW-1133">Transmembrane helix</keyword>
<feature type="transmembrane region" description="Helical" evidence="2">
    <location>
        <begin position="301"/>
        <end position="323"/>
    </location>
</feature>
<sequence length="441" mass="50926">LVEILSYHQVMPTYLDFMFVFGAQSDPTDLRFGGFREQVMMKKDTAEGLSIPELGRSGRQFQLCYNLKGVSFKQSDNDNFNHDEWSIRQAAVYHQFDVAHGTALWIVTKGRLDLQERYRDLTGANGRPEDRSFSTLENCFRSSLAPHLLFSHWATEDWRWYIRWLESSSMAIYGPRGPGYAHREYKAFDLQDMQYWQDKTSEAVMVLESNVDVIRAIQKFYFDLKQHHDFPQSIKEQCGDDLTTFDSHLREVVNNFKMQISRAKLLAGIIRDRKELILQHLQGQASERTEELNKNLEREAIVMRIITIVTLIYLPATFVSTFFSTDVVKYQNQGTAPGNGIFSSTALYRWLQVALPLTAVTLLVAWATYKITKSTRQKSKRIRDIEKNPEQQPKAPSGRSPKDPAHLNVRVGWPFVRRLLKASRGCNWTRKASVEKPSGLP</sequence>
<evidence type="ECO:0000256" key="2">
    <source>
        <dbReference type="SAM" id="Phobius"/>
    </source>
</evidence>
<evidence type="ECO:0000256" key="1">
    <source>
        <dbReference type="SAM" id="MobiDB-lite"/>
    </source>
</evidence>
<feature type="domain" description="CorA-like transporter" evidence="3">
    <location>
        <begin position="2"/>
        <end position="169"/>
    </location>
</feature>
<dbReference type="Gene3D" id="1.20.58.340">
    <property type="entry name" value="Magnesium transport protein CorA, transmembrane region"/>
    <property type="match status" value="1"/>
</dbReference>
<keyword evidence="2" id="KW-0812">Transmembrane</keyword>
<keyword evidence="2" id="KW-0472">Membrane</keyword>
<dbReference type="Pfam" id="PF26616">
    <property type="entry name" value="CorA-like"/>
    <property type="match status" value="1"/>
</dbReference>
<evidence type="ECO:0000259" key="3">
    <source>
        <dbReference type="Pfam" id="PF26616"/>
    </source>
</evidence>
<feature type="non-terminal residue" evidence="4">
    <location>
        <position position="1"/>
    </location>
</feature>
<keyword evidence="5" id="KW-1185">Reference proteome</keyword>
<gene>
    <name evidence="4" type="ORF">P154DRAFT_441433</name>
</gene>
<reference evidence="4" key="1">
    <citation type="journal article" date="2020" name="Stud. Mycol.">
        <title>101 Dothideomycetes genomes: a test case for predicting lifestyles and emergence of pathogens.</title>
        <authorList>
            <person name="Haridas S."/>
            <person name="Albert R."/>
            <person name="Binder M."/>
            <person name="Bloem J."/>
            <person name="Labutti K."/>
            <person name="Salamov A."/>
            <person name="Andreopoulos B."/>
            <person name="Baker S."/>
            <person name="Barry K."/>
            <person name="Bills G."/>
            <person name="Bluhm B."/>
            <person name="Cannon C."/>
            <person name="Castanera R."/>
            <person name="Culley D."/>
            <person name="Daum C."/>
            <person name="Ezra D."/>
            <person name="Gonzalez J."/>
            <person name="Henrissat B."/>
            <person name="Kuo A."/>
            <person name="Liang C."/>
            <person name="Lipzen A."/>
            <person name="Lutzoni F."/>
            <person name="Magnuson J."/>
            <person name="Mondo S."/>
            <person name="Nolan M."/>
            <person name="Ohm R."/>
            <person name="Pangilinan J."/>
            <person name="Park H.-J."/>
            <person name="Ramirez L."/>
            <person name="Alfaro M."/>
            <person name="Sun H."/>
            <person name="Tritt A."/>
            <person name="Yoshinaga Y."/>
            <person name="Zwiers L.-H."/>
            <person name="Turgeon B."/>
            <person name="Goodwin S."/>
            <person name="Spatafora J."/>
            <person name="Crous P."/>
            <person name="Grigoriev I."/>
        </authorList>
    </citation>
    <scope>NUCLEOTIDE SEQUENCE</scope>
    <source>
        <strain evidence="4">CBS 123094</strain>
    </source>
</reference>
<dbReference type="Proteomes" id="UP000799779">
    <property type="component" value="Unassembled WGS sequence"/>
</dbReference>
<feature type="transmembrane region" description="Helical" evidence="2">
    <location>
        <begin position="347"/>
        <end position="369"/>
    </location>
</feature>
<dbReference type="AlphaFoldDB" id="A0A6A5W876"/>
<name>A0A6A5W876_9PLEO</name>
<accession>A0A6A5W876</accession>
<dbReference type="InterPro" id="IPR058257">
    <property type="entry name" value="CorA-like_dom"/>
</dbReference>
<evidence type="ECO:0000313" key="5">
    <source>
        <dbReference type="Proteomes" id="UP000799779"/>
    </source>
</evidence>